<proteinExistence type="predicted"/>
<protein>
    <submittedName>
        <fullName evidence="1">Uncharacterized protein</fullName>
    </submittedName>
</protein>
<gene>
    <name evidence="1" type="ORF">BFJ63_vAg20098</name>
</gene>
<organism evidence="1 2">
    <name type="scientific">Fusarium oxysporum f. sp. narcissi</name>
    <dbReference type="NCBI Taxonomy" id="451672"/>
    <lineage>
        <taxon>Eukaryota</taxon>
        <taxon>Fungi</taxon>
        <taxon>Dikarya</taxon>
        <taxon>Ascomycota</taxon>
        <taxon>Pezizomycotina</taxon>
        <taxon>Sordariomycetes</taxon>
        <taxon>Hypocreomycetidae</taxon>
        <taxon>Hypocreales</taxon>
        <taxon>Nectriaceae</taxon>
        <taxon>Fusarium</taxon>
        <taxon>Fusarium oxysporum species complex</taxon>
    </lineage>
</organism>
<accession>A0A4Q2UZW5</accession>
<comment type="caution">
    <text evidence="1">The sequence shown here is derived from an EMBL/GenBank/DDBJ whole genome shotgun (WGS) entry which is preliminary data.</text>
</comment>
<dbReference type="AlphaFoldDB" id="A0A4Q2UZW5"/>
<dbReference type="EMBL" id="MQTW01003001">
    <property type="protein sequence ID" value="RYC77027.1"/>
    <property type="molecule type" value="Genomic_DNA"/>
</dbReference>
<name>A0A4Q2UZW5_FUSOX</name>
<evidence type="ECO:0000313" key="1">
    <source>
        <dbReference type="EMBL" id="RYC77027.1"/>
    </source>
</evidence>
<dbReference type="Proteomes" id="UP000290540">
    <property type="component" value="Unassembled WGS sequence"/>
</dbReference>
<reference evidence="1 2" key="1">
    <citation type="submission" date="2016-12" db="EMBL/GenBank/DDBJ databases">
        <title>Draft genome sequence of Fusarium oxysporum causing rot on Narcissus.</title>
        <authorList>
            <person name="Armitage A.D."/>
            <person name="Taylor A."/>
            <person name="Clarkson J.P."/>
            <person name="Harrison R.J."/>
            <person name="Jackson A.C."/>
        </authorList>
    </citation>
    <scope>NUCLEOTIDE SEQUENCE [LARGE SCALE GENOMIC DNA]</scope>
    <source>
        <strain evidence="1 2">N139</strain>
    </source>
</reference>
<evidence type="ECO:0000313" key="2">
    <source>
        <dbReference type="Proteomes" id="UP000290540"/>
    </source>
</evidence>
<sequence>MRIPCLRLHIVSLMPQDSGLAASSGGIVKLRNRSNRSTVSSDRSIYIDQGLQSIDIDRFGSNF</sequence>